<protein>
    <submittedName>
        <fullName evidence="1">Uncharacterized protein</fullName>
    </submittedName>
</protein>
<gene>
    <name evidence="1" type="ORF">ENS15_01015</name>
</gene>
<reference evidence="1" key="1">
    <citation type="journal article" date="2020" name="mSystems">
        <title>Genome- and Community-Level Interaction Insights into Carbon Utilization and Element Cycling Functions of Hydrothermarchaeota in Hydrothermal Sediment.</title>
        <authorList>
            <person name="Zhou Z."/>
            <person name="Liu Y."/>
            <person name="Xu W."/>
            <person name="Pan J."/>
            <person name="Luo Z.H."/>
            <person name="Li M."/>
        </authorList>
    </citation>
    <scope>NUCLEOTIDE SEQUENCE [LARGE SCALE GENOMIC DNA]</scope>
    <source>
        <strain evidence="1">SpSt-464</strain>
    </source>
</reference>
<comment type="caution">
    <text evidence="1">The sequence shown here is derived from an EMBL/GenBank/DDBJ whole genome shotgun (WGS) entry which is preliminary data.</text>
</comment>
<accession>A0A7C3N886</accession>
<sequence>MLKIKNFVRSNKFLIFFIISPIFLLTFADYKFSYNIKEYFDNDSTSFNFDIYTRESFLTFKSENLRYIFKENVDTFYLVDEDKKSVTYLSFSFFDFFSSYVDKSVVKNRKISFITDTTVSGIPVKFFTIDFDSSSGIKLFVTKEKFDLSKVIKRYNRILKSYLNVDFDLIFDSIFGGVPVLFKLYEGKDETFYMRLLNYKKGDFEREFVVPSGYKINR</sequence>
<organism evidence="1">
    <name type="scientific">candidate division WOR-3 bacterium</name>
    <dbReference type="NCBI Taxonomy" id="2052148"/>
    <lineage>
        <taxon>Bacteria</taxon>
        <taxon>Bacteria division WOR-3</taxon>
    </lineage>
</organism>
<dbReference type="EMBL" id="DSTT01000001">
    <property type="protein sequence ID" value="HFK23225.1"/>
    <property type="molecule type" value="Genomic_DNA"/>
</dbReference>
<evidence type="ECO:0000313" key="1">
    <source>
        <dbReference type="EMBL" id="HFK23225.1"/>
    </source>
</evidence>
<proteinExistence type="predicted"/>
<name>A0A7C3N886_UNCW3</name>
<dbReference type="AlphaFoldDB" id="A0A7C3N886"/>